<keyword evidence="3" id="KW-0479">Metal-binding</keyword>
<dbReference type="GO" id="GO:0016491">
    <property type="term" value="F:oxidoreductase activity"/>
    <property type="evidence" value="ECO:0007669"/>
    <property type="project" value="UniProtKB-KW"/>
</dbReference>
<dbReference type="PANTHER" id="PTHR43255">
    <property type="entry name" value="IRON-SULFUR-BINDING OXIDOREDUCTASE FADF-RELATED-RELATED"/>
    <property type="match status" value="1"/>
</dbReference>
<dbReference type="RefSeq" id="WP_133516741.1">
    <property type="nucleotide sequence ID" value="NZ_JAHDUW010000001.1"/>
</dbReference>
<keyword evidence="6" id="KW-0411">Iron-sulfur</keyword>
<evidence type="ECO:0000313" key="8">
    <source>
        <dbReference type="EMBL" id="TDQ71165.1"/>
    </source>
</evidence>
<dbReference type="InterPro" id="IPR009051">
    <property type="entry name" value="Helical_ferredxn"/>
</dbReference>
<dbReference type="SUPFAM" id="SSF46548">
    <property type="entry name" value="alpha-helical ferredoxin"/>
    <property type="match status" value="1"/>
</dbReference>
<dbReference type="InterPro" id="IPR017896">
    <property type="entry name" value="4Fe4S_Fe-S-bd"/>
</dbReference>
<reference evidence="8 9" key="1">
    <citation type="submission" date="2019-03" db="EMBL/GenBank/DDBJ databases">
        <title>Genomic Encyclopedia of Type Strains, Phase IV (KMG-IV): sequencing the most valuable type-strain genomes for metagenomic binning, comparative biology and taxonomic classification.</title>
        <authorList>
            <person name="Goeker M."/>
        </authorList>
    </citation>
    <scope>NUCLEOTIDE SEQUENCE [LARGE SCALE GENOMIC DNA]</scope>
    <source>
        <strain evidence="8 9">DSM 13328</strain>
    </source>
</reference>
<proteinExistence type="inferred from homology"/>
<gene>
    <name evidence="8" type="ORF">C7391_0269</name>
</gene>
<dbReference type="EMBL" id="SNYS01000005">
    <property type="protein sequence ID" value="TDQ71165.1"/>
    <property type="molecule type" value="Genomic_DNA"/>
</dbReference>
<dbReference type="InterPro" id="IPR051460">
    <property type="entry name" value="HdrC_iron-sulfur_subunit"/>
</dbReference>
<keyword evidence="9" id="KW-1185">Reference proteome</keyword>
<dbReference type="GO" id="GO:0051539">
    <property type="term" value="F:4 iron, 4 sulfur cluster binding"/>
    <property type="evidence" value="ECO:0007669"/>
    <property type="project" value="UniProtKB-KW"/>
</dbReference>
<evidence type="ECO:0000259" key="7">
    <source>
        <dbReference type="PROSITE" id="PS51379"/>
    </source>
</evidence>
<dbReference type="GO" id="GO:0046872">
    <property type="term" value="F:metal ion binding"/>
    <property type="evidence" value="ECO:0007669"/>
    <property type="project" value="UniProtKB-KW"/>
</dbReference>
<keyword evidence="2" id="KW-0004">4Fe-4S</keyword>
<dbReference type="Pfam" id="PF02754">
    <property type="entry name" value="CCG"/>
    <property type="match status" value="2"/>
</dbReference>
<evidence type="ECO:0000256" key="1">
    <source>
        <dbReference type="ARBA" id="ARBA00007097"/>
    </source>
</evidence>
<feature type="domain" description="4Fe-4S ferredoxin-type" evidence="7">
    <location>
        <begin position="14"/>
        <end position="45"/>
    </location>
</feature>
<dbReference type="AlphaFoldDB" id="A0A484F7R9"/>
<evidence type="ECO:0000256" key="5">
    <source>
        <dbReference type="ARBA" id="ARBA00023004"/>
    </source>
</evidence>
<name>A0A484F7R9_9EURY</name>
<dbReference type="InterPro" id="IPR017900">
    <property type="entry name" value="4Fe4S_Fe_S_CS"/>
</dbReference>
<dbReference type="PROSITE" id="PS00198">
    <property type="entry name" value="4FE4S_FER_1"/>
    <property type="match status" value="1"/>
</dbReference>
<organism evidence="8 9">
    <name type="scientific">Methanimicrococcus blatticola</name>
    <dbReference type="NCBI Taxonomy" id="91560"/>
    <lineage>
        <taxon>Archaea</taxon>
        <taxon>Methanobacteriati</taxon>
        <taxon>Methanobacteriota</taxon>
        <taxon>Stenosarchaea group</taxon>
        <taxon>Methanomicrobia</taxon>
        <taxon>Methanosarcinales</taxon>
        <taxon>Methanosarcinaceae</taxon>
        <taxon>Methanimicrococcus</taxon>
    </lineage>
</organism>
<dbReference type="Proteomes" id="UP000294855">
    <property type="component" value="Unassembled WGS sequence"/>
</dbReference>
<comment type="similarity">
    <text evidence="1">Belongs to the HdrC family.</text>
</comment>
<evidence type="ECO:0000256" key="2">
    <source>
        <dbReference type="ARBA" id="ARBA00022485"/>
    </source>
</evidence>
<sequence>MARREPSLKMTRLTAVQLMELDGCMRCGECAEWCPTYEGSGFKPGLSPRDKVYRWKRFVDKSYGLRATLFGPKEIPEEEFVEFKDDVHGCTTCGICATVCEAGINTVELWEAMRANLVMRGTGPYGKQGTMPKIISETFNSYNEPKENRLSWIPDDVKIADKADILYFMGCTAGMKQTNLAVSTARVLNKLGVEFCTLGEEEACCGSVLIRTGQYFKEDNLPKRLAQSNVEKIKAKGAKIVLYACSGCFRASLVDWPRLLGEETPFKVMHVSQFLAEKIEAGEVKWEQKPYGEDKIVTYHDPCHLGRHVGVYEEPRKVLQSMPGMEYAEMDRNRSYQRCCGAGGGVKAGMPELALSIAKARVGDAMEVLYPEGEQKTQTNVFAQACPFCKRNLSDGRDALLAEENPRADIIIEDIVEISARALGLSNVKD</sequence>
<dbReference type="Pfam" id="PF13183">
    <property type="entry name" value="Fer4_8"/>
    <property type="match status" value="1"/>
</dbReference>
<evidence type="ECO:0000256" key="4">
    <source>
        <dbReference type="ARBA" id="ARBA00023002"/>
    </source>
</evidence>
<evidence type="ECO:0000313" key="9">
    <source>
        <dbReference type="Proteomes" id="UP000294855"/>
    </source>
</evidence>
<dbReference type="PROSITE" id="PS51379">
    <property type="entry name" value="4FE4S_FER_2"/>
    <property type="match status" value="1"/>
</dbReference>
<dbReference type="GO" id="GO:0005886">
    <property type="term" value="C:plasma membrane"/>
    <property type="evidence" value="ECO:0007669"/>
    <property type="project" value="TreeGrafter"/>
</dbReference>
<dbReference type="PANTHER" id="PTHR43255:SF1">
    <property type="entry name" value="IRON-SULFUR-BINDING OXIDOREDUCTASE FADF-RELATED"/>
    <property type="match status" value="1"/>
</dbReference>
<dbReference type="OrthoDB" id="42878at2157"/>
<keyword evidence="4" id="KW-0560">Oxidoreductase</keyword>
<dbReference type="InterPro" id="IPR004017">
    <property type="entry name" value="Cys_rich_dom"/>
</dbReference>
<evidence type="ECO:0000256" key="3">
    <source>
        <dbReference type="ARBA" id="ARBA00022723"/>
    </source>
</evidence>
<accession>A0A484F7R9</accession>
<keyword evidence="5" id="KW-0408">Iron</keyword>
<protein>
    <submittedName>
        <fullName evidence="8">CoB-CoM heterodisulfide reductase subunit D</fullName>
    </submittedName>
</protein>
<comment type="caution">
    <text evidence="8">The sequence shown here is derived from an EMBL/GenBank/DDBJ whole genome shotgun (WGS) entry which is preliminary data.</text>
</comment>
<dbReference type="Gene3D" id="1.10.1060.10">
    <property type="entry name" value="Alpha-helical ferredoxin"/>
    <property type="match status" value="1"/>
</dbReference>
<evidence type="ECO:0000256" key="6">
    <source>
        <dbReference type="ARBA" id="ARBA00023014"/>
    </source>
</evidence>